<keyword evidence="9 13" id="KW-0472">Membrane</keyword>
<comment type="similarity">
    <text evidence="2 13">Belongs to the OXA1/ALB3/YidC family. Type 1 subfamily.</text>
</comment>
<proteinExistence type="inferred from homology"/>
<evidence type="ECO:0000256" key="9">
    <source>
        <dbReference type="ARBA" id="ARBA00023136"/>
    </source>
</evidence>
<keyword evidence="10 13" id="KW-0143">Chaperone</keyword>
<organism evidence="16 17">
    <name type="scientific">Hyphobacterium lacteum</name>
    <dbReference type="NCBI Taxonomy" id="3116575"/>
    <lineage>
        <taxon>Bacteria</taxon>
        <taxon>Pseudomonadati</taxon>
        <taxon>Pseudomonadota</taxon>
        <taxon>Alphaproteobacteria</taxon>
        <taxon>Maricaulales</taxon>
        <taxon>Maricaulaceae</taxon>
        <taxon>Hyphobacterium</taxon>
    </lineage>
</organism>
<keyword evidence="6 13" id="KW-0812">Transmembrane</keyword>
<evidence type="ECO:0000256" key="3">
    <source>
        <dbReference type="ARBA" id="ARBA00015325"/>
    </source>
</evidence>
<dbReference type="PRINTS" id="PR01900">
    <property type="entry name" value="YIDCPROTEIN"/>
</dbReference>
<dbReference type="PANTHER" id="PTHR12428">
    <property type="entry name" value="OXA1"/>
    <property type="match status" value="1"/>
</dbReference>
<dbReference type="InterPro" id="IPR001708">
    <property type="entry name" value="YidC/ALB3/OXA1/COX18"/>
</dbReference>
<dbReference type="InterPro" id="IPR038221">
    <property type="entry name" value="YidC_periplasmic_sf"/>
</dbReference>
<dbReference type="RefSeq" id="WP_330198142.1">
    <property type="nucleotide sequence ID" value="NZ_JAZDRP010000002.1"/>
</dbReference>
<dbReference type="Pfam" id="PF02096">
    <property type="entry name" value="60KD_IMP"/>
    <property type="match status" value="1"/>
</dbReference>
<dbReference type="PANTHER" id="PTHR12428:SF65">
    <property type="entry name" value="CYTOCHROME C OXIDASE ASSEMBLY PROTEIN COX18, MITOCHONDRIAL"/>
    <property type="match status" value="1"/>
</dbReference>
<dbReference type="NCBIfam" id="TIGR03593">
    <property type="entry name" value="yidC_nterm"/>
    <property type="match status" value="1"/>
</dbReference>
<dbReference type="PRINTS" id="PR00701">
    <property type="entry name" value="60KDINNERMP"/>
</dbReference>
<keyword evidence="4 13" id="KW-0813">Transport</keyword>
<dbReference type="InterPro" id="IPR028055">
    <property type="entry name" value="YidC/Oxa/ALB_C"/>
</dbReference>
<dbReference type="Proteomes" id="UP001354971">
    <property type="component" value="Unassembled WGS sequence"/>
</dbReference>
<evidence type="ECO:0000256" key="6">
    <source>
        <dbReference type="ARBA" id="ARBA00022692"/>
    </source>
</evidence>
<feature type="domain" description="Membrane insertase YidC/Oxa/ALB C-terminal" evidence="14">
    <location>
        <begin position="362"/>
        <end position="564"/>
    </location>
</feature>
<keyword evidence="5 13" id="KW-1003">Cell membrane</keyword>
<dbReference type="EMBL" id="JAZDRP010000002">
    <property type="protein sequence ID" value="MEE2525480.1"/>
    <property type="molecule type" value="Genomic_DNA"/>
</dbReference>
<evidence type="ECO:0000256" key="4">
    <source>
        <dbReference type="ARBA" id="ARBA00022448"/>
    </source>
</evidence>
<evidence type="ECO:0000259" key="14">
    <source>
        <dbReference type="Pfam" id="PF02096"/>
    </source>
</evidence>
<feature type="transmembrane region" description="Helical" evidence="13">
    <location>
        <begin position="6"/>
        <end position="26"/>
    </location>
</feature>
<evidence type="ECO:0000256" key="2">
    <source>
        <dbReference type="ARBA" id="ARBA00010527"/>
    </source>
</evidence>
<feature type="domain" description="Membrane insertase YidC N-terminal" evidence="15">
    <location>
        <begin position="69"/>
        <end position="350"/>
    </location>
</feature>
<feature type="transmembrane region" description="Helical" evidence="13">
    <location>
        <begin position="525"/>
        <end position="550"/>
    </location>
</feature>
<dbReference type="InterPro" id="IPR019998">
    <property type="entry name" value="Membr_insert_YidC"/>
</dbReference>
<comment type="caution">
    <text evidence="16">The sequence shown here is derived from an EMBL/GenBank/DDBJ whole genome shotgun (WGS) entry which is preliminary data.</text>
</comment>
<dbReference type="NCBIfam" id="NF002353">
    <property type="entry name" value="PRK01318.1-4"/>
    <property type="match status" value="1"/>
</dbReference>
<name>A0ABU7LNJ3_9PROT</name>
<evidence type="ECO:0000259" key="15">
    <source>
        <dbReference type="Pfam" id="PF14849"/>
    </source>
</evidence>
<dbReference type="InterPro" id="IPR047196">
    <property type="entry name" value="YidC_ALB_C"/>
</dbReference>
<evidence type="ECO:0000256" key="10">
    <source>
        <dbReference type="ARBA" id="ARBA00023186"/>
    </source>
</evidence>
<sequence length="587" mass="65958">MGENRNIILAIVISAAILIPYQIFVLGPMNERRQAELAAEQNEAVQAEITQLASDTTENVEAATTEEQRIEIVSEAVTGSLSLTGTRIDELRLERYDTGVDDETPVEFLRRRDGANAFYAQDGWQAIGDGPADAPGFNANWALVSGDQLTPDTPVVLEYRGSDGLVFRRTISLDENYMFTYADVIENTSTTPANLSRFARVRRDGEPPAPWNPFFILHEGPIGVVGSQLRDRGYRDMDPGDEVTESGAGGWLGITDKYWMAAVIPDQTMEIEGSLRLIGRQGPDTYQSGYVTQPIELAPGETLETTARIFAGAKRVDLLQAYEDDLGISRFDMAVDWGMFWFLTRPYFWLLHMLSGYLGGIGFAILAVTVLVKLLFFPLANRAYVSMAKMRNLQPKMQEIRDRFEDDKQKQQQEIIALYQREKVNPLAGCLPILFQIPVFYALYKTLFVTLEMRHQPFPGWVQDLSAPDPTNLWNLFGLLPYDPSGMPLIGGVLALGAWPIIMGITMWAQQSLNPPPPDKMQQRIFAFLPLVFTFVLAKFAVGLVIYWAWNNFLSVVQQYIIMRRQGVDTQLDKLIARLRNRGGETS</sequence>
<protein>
    <recommendedName>
        <fullName evidence="3 13">Membrane protein insertase YidC</fullName>
    </recommendedName>
    <alternativeName>
        <fullName evidence="12 13">Foldase YidC</fullName>
    </alternativeName>
    <alternativeName>
        <fullName evidence="11 13">Membrane integrase YidC</fullName>
    </alternativeName>
    <alternativeName>
        <fullName evidence="13">Membrane protein YidC</fullName>
    </alternativeName>
</protein>
<keyword evidence="7 13" id="KW-0653">Protein transport</keyword>
<dbReference type="CDD" id="cd19961">
    <property type="entry name" value="EcYidC-like_peri"/>
    <property type="match status" value="1"/>
</dbReference>
<evidence type="ECO:0000256" key="11">
    <source>
        <dbReference type="ARBA" id="ARBA00033245"/>
    </source>
</evidence>
<evidence type="ECO:0000256" key="8">
    <source>
        <dbReference type="ARBA" id="ARBA00022989"/>
    </source>
</evidence>
<dbReference type="Gene3D" id="2.70.98.90">
    <property type="match status" value="1"/>
</dbReference>
<dbReference type="CDD" id="cd20070">
    <property type="entry name" value="5TM_YidC_Alb3"/>
    <property type="match status" value="1"/>
</dbReference>
<keyword evidence="17" id="KW-1185">Reference proteome</keyword>
<dbReference type="NCBIfam" id="TIGR03592">
    <property type="entry name" value="yidC_oxa1_cterm"/>
    <property type="match status" value="1"/>
</dbReference>
<evidence type="ECO:0000256" key="1">
    <source>
        <dbReference type="ARBA" id="ARBA00004429"/>
    </source>
</evidence>
<evidence type="ECO:0000313" key="17">
    <source>
        <dbReference type="Proteomes" id="UP001354971"/>
    </source>
</evidence>
<evidence type="ECO:0000256" key="5">
    <source>
        <dbReference type="ARBA" id="ARBA00022475"/>
    </source>
</evidence>
<gene>
    <name evidence="13 16" type="primary">yidC</name>
    <name evidence="16" type="ORF">V0U79_03815</name>
</gene>
<comment type="subunit">
    <text evidence="13">Interacts with the Sec translocase complex via SecD. Specifically interacts with transmembrane segments of nascent integral membrane proteins during membrane integration.</text>
</comment>
<dbReference type="Pfam" id="PF14849">
    <property type="entry name" value="YidC_periplas"/>
    <property type="match status" value="1"/>
</dbReference>
<dbReference type="HAMAP" id="MF_01810">
    <property type="entry name" value="YidC_type1"/>
    <property type="match status" value="1"/>
</dbReference>
<dbReference type="InterPro" id="IPR028053">
    <property type="entry name" value="Membr_insert_YidC_N"/>
</dbReference>
<comment type="function">
    <text evidence="13">Required for the insertion and/or proper folding and/or complex formation of integral membrane proteins into the membrane. Involved in integration of membrane proteins that insert both dependently and independently of the Sec translocase complex, as well as at least some lipoproteins. Aids folding of multispanning membrane proteins.</text>
</comment>
<feature type="transmembrane region" description="Helical" evidence="13">
    <location>
        <begin position="424"/>
        <end position="444"/>
    </location>
</feature>
<feature type="transmembrane region" description="Helical" evidence="13">
    <location>
        <begin position="357"/>
        <end position="380"/>
    </location>
</feature>
<evidence type="ECO:0000256" key="7">
    <source>
        <dbReference type="ARBA" id="ARBA00022927"/>
    </source>
</evidence>
<comment type="subcellular location">
    <subcellularLocation>
        <location evidence="1">Cell inner membrane</location>
        <topology evidence="1">Multi-pass membrane protein</topology>
    </subcellularLocation>
    <subcellularLocation>
        <location evidence="13">Cell membrane</location>
        <topology evidence="13">Multi-pass membrane protein</topology>
    </subcellularLocation>
</comment>
<reference evidence="16 17" key="1">
    <citation type="submission" date="2024-01" db="EMBL/GenBank/DDBJ databases">
        <title>Hyphobacterium bacterium isolated from marine sediment.</title>
        <authorList>
            <person name="Zhao S."/>
        </authorList>
    </citation>
    <scope>NUCLEOTIDE SEQUENCE [LARGE SCALE GENOMIC DNA]</scope>
    <source>
        <strain evidence="17">HN65</strain>
    </source>
</reference>
<feature type="transmembrane region" description="Helical" evidence="13">
    <location>
        <begin position="486"/>
        <end position="505"/>
    </location>
</feature>
<evidence type="ECO:0000313" key="16">
    <source>
        <dbReference type="EMBL" id="MEE2525480.1"/>
    </source>
</evidence>
<keyword evidence="8 13" id="KW-1133">Transmembrane helix</keyword>
<accession>A0ABU7LNJ3</accession>
<evidence type="ECO:0000256" key="12">
    <source>
        <dbReference type="ARBA" id="ARBA00033342"/>
    </source>
</evidence>
<evidence type="ECO:0000256" key="13">
    <source>
        <dbReference type="HAMAP-Rule" id="MF_01810"/>
    </source>
</evidence>